<gene>
    <name evidence="2" type="ORF">RFH47_07280</name>
</gene>
<feature type="transmembrane region" description="Helical" evidence="1">
    <location>
        <begin position="41"/>
        <end position="65"/>
    </location>
</feature>
<name>A0AAW8J7R0_9GAMM</name>
<evidence type="ECO:0000313" key="3">
    <source>
        <dbReference type="Proteomes" id="UP001243844"/>
    </source>
</evidence>
<evidence type="ECO:0000256" key="1">
    <source>
        <dbReference type="SAM" id="Phobius"/>
    </source>
</evidence>
<protein>
    <submittedName>
        <fullName evidence="2">Uncharacterized protein</fullName>
    </submittedName>
</protein>
<dbReference type="Proteomes" id="UP001243844">
    <property type="component" value="Unassembled WGS sequence"/>
</dbReference>
<dbReference type="RefSeq" id="WP_308976505.1">
    <property type="nucleotide sequence ID" value="NZ_JAVIDL010000010.1"/>
</dbReference>
<sequence>MAMRSDVRRHTIVLIAFAIIQWGFMRYIVDQELFNLTTYQRILFFCVSSFGGAFLIFGAFIYMVLKGNQSDQT</sequence>
<comment type="caution">
    <text evidence="2">The sequence shown here is derived from an EMBL/GenBank/DDBJ whole genome shotgun (WGS) entry which is preliminary data.</text>
</comment>
<proteinExistence type="predicted"/>
<accession>A0AAW8J7R0</accession>
<evidence type="ECO:0000313" key="2">
    <source>
        <dbReference type="EMBL" id="MDQ8935528.1"/>
    </source>
</evidence>
<dbReference type="AlphaFoldDB" id="A0AAW8J7R0"/>
<keyword evidence="1" id="KW-1133">Transmembrane helix</keyword>
<reference evidence="2" key="1">
    <citation type="submission" date="2023-08" db="EMBL/GenBank/DDBJ databases">
        <title>Emergence of clinically-relevant ST2 carbapenem-resistant Acinetobacter baumannii strains in hospital sewages in Zhejiang, East of China.</title>
        <authorList>
            <person name="Kaichao C."/>
            <person name="Zhang R."/>
        </authorList>
    </citation>
    <scope>NUCLEOTIDE SEQUENCE</scope>
    <source>
        <strain evidence="2">M-RB-37</strain>
    </source>
</reference>
<keyword evidence="1" id="KW-0812">Transmembrane</keyword>
<organism evidence="2 3">
    <name type="scientific">Acinetobacter rudis</name>
    <dbReference type="NCBI Taxonomy" id="632955"/>
    <lineage>
        <taxon>Bacteria</taxon>
        <taxon>Pseudomonadati</taxon>
        <taxon>Pseudomonadota</taxon>
        <taxon>Gammaproteobacteria</taxon>
        <taxon>Moraxellales</taxon>
        <taxon>Moraxellaceae</taxon>
        <taxon>Acinetobacter</taxon>
    </lineage>
</organism>
<keyword evidence="1" id="KW-0472">Membrane</keyword>
<dbReference type="EMBL" id="JAVIDL010000010">
    <property type="protein sequence ID" value="MDQ8935528.1"/>
    <property type="molecule type" value="Genomic_DNA"/>
</dbReference>
<feature type="transmembrane region" description="Helical" evidence="1">
    <location>
        <begin position="12"/>
        <end position="29"/>
    </location>
</feature>